<evidence type="ECO:0000313" key="2">
    <source>
        <dbReference type="EMBL" id="KAF2683212.1"/>
    </source>
</evidence>
<dbReference type="AlphaFoldDB" id="A0A6G1IY84"/>
<proteinExistence type="predicted"/>
<sequence length="63" mass="6640">MSMSSCWEAVQPATDALSADGRHEPVLKRSYRRDGRSAAALKEGARTCKANSDVAPASPTCSS</sequence>
<name>A0A6G1IY84_9PLEO</name>
<organism evidence="2 3">
    <name type="scientific">Lentithecium fluviatile CBS 122367</name>
    <dbReference type="NCBI Taxonomy" id="1168545"/>
    <lineage>
        <taxon>Eukaryota</taxon>
        <taxon>Fungi</taxon>
        <taxon>Dikarya</taxon>
        <taxon>Ascomycota</taxon>
        <taxon>Pezizomycotina</taxon>
        <taxon>Dothideomycetes</taxon>
        <taxon>Pleosporomycetidae</taxon>
        <taxon>Pleosporales</taxon>
        <taxon>Massarineae</taxon>
        <taxon>Lentitheciaceae</taxon>
        <taxon>Lentithecium</taxon>
    </lineage>
</organism>
<keyword evidence="3" id="KW-1185">Reference proteome</keyword>
<dbReference type="Proteomes" id="UP000799291">
    <property type="component" value="Unassembled WGS sequence"/>
</dbReference>
<dbReference type="EMBL" id="MU005585">
    <property type="protein sequence ID" value="KAF2683212.1"/>
    <property type="molecule type" value="Genomic_DNA"/>
</dbReference>
<gene>
    <name evidence="2" type="ORF">K458DRAFT_419405</name>
</gene>
<evidence type="ECO:0000256" key="1">
    <source>
        <dbReference type="SAM" id="MobiDB-lite"/>
    </source>
</evidence>
<accession>A0A6G1IY84</accession>
<protein>
    <submittedName>
        <fullName evidence="2">Uncharacterized protein</fullName>
    </submittedName>
</protein>
<feature type="region of interest" description="Disordered" evidence="1">
    <location>
        <begin position="41"/>
        <end position="63"/>
    </location>
</feature>
<evidence type="ECO:0000313" key="3">
    <source>
        <dbReference type="Proteomes" id="UP000799291"/>
    </source>
</evidence>
<reference evidence="2" key="1">
    <citation type="journal article" date="2020" name="Stud. Mycol.">
        <title>101 Dothideomycetes genomes: a test case for predicting lifestyles and emergence of pathogens.</title>
        <authorList>
            <person name="Haridas S."/>
            <person name="Albert R."/>
            <person name="Binder M."/>
            <person name="Bloem J."/>
            <person name="Labutti K."/>
            <person name="Salamov A."/>
            <person name="Andreopoulos B."/>
            <person name="Baker S."/>
            <person name="Barry K."/>
            <person name="Bills G."/>
            <person name="Bluhm B."/>
            <person name="Cannon C."/>
            <person name="Castanera R."/>
            <person name="Culley D."/>
            <person name="Daum C."/>
            <person name="Ezra D."/>
            <person name="Gonzalez J."/>
            <person name="Henrissat B."/>
            <person name="Kuo A."/>
            <person name="Liang C."/>
            <person name="Lipzen A."/>
            <person name="Lutzoni F."/>
            <person name="Magnuson J."/>
            <person name="Mondo S."/>
            <person name="Nolan M."/>
            <person name="Ohm R."/>
            <person name="Pangilinan J."/>
            <person name="Park H.-J."/>
            <person name="Ramirez L."/>
            <person name="Alfaro M."/>
            <person name="Sun H."/>
            <person name="Tritt A."/>
            <person name="Yoshinaga Y."/>
            <person name="Zwiers L.-H."/>
            <person name="Turgeon B."/>
            <person name="Goodwin S."/>
            <person name="Spatafora J."/>
            <person name="Crous P."/>
            <person name="Grigoriev I."/>
        </authorList>
    </citation>
    <scope>NUCLEOTIDE SEQUENCE</scope>
    <source>
        <strain evidence="2">CBS 122367</strain>
    </source>
</reference>